<dbReference type="EMBL" id="MGFH01000117">
    <property type="protein sequence ID" value="OGM05361.1"/>
    <property type="molecule type" value="Genomic_DNA"/>
</dbReference>
<evidence type="ECO:0000313" key="2">
    <source>
        <dbReference type="Proteomes" id="UP000178735"/>
    </source>
</evidence>
<organism evidence="1 2">
    <name type="scientific">Candidatus Wallbacteria bacterium GWC2_49_35</name>
    <dbReference type="NCBI Taxonomy" id="1817813"/>
    <lineage>
        <taxon>Bacteria</taxon>
        <taxon>Candidatus Walliibacteriota</taxon>
    </lineage>
</organism>
<evidence type="ECO:0000313" key="1">
    <source>
        <dbReference type="EMBL" id="OGM05361.1"/>
    </source>
</evidence>
<name>A0A1F7WRG0_9BACT</name>
<protein>
    <submittedName>
        <fullName evidence="1">Uncharacterized protein</fullName>
    </submittedName>
</protein>
<dbReference type="AlphaFoldDB" id="A0A1F7WRG0"/>
<reference evidence="1 2" key="1">
    <citation type="journal article" date="2016" name="Nat. Commun.">
        <title>Thousands of microbial genomes shed light on interconnected biogeochemical processes in an aquifer system.</title>
        <authorList>
            <person name="Anantharaman K."/>
            <person name="Brown C.T."/>
            <person name="Hug L.A."/>
            <person name="Sharon I."/>
            <person name="Castelle C.J."/>
            <person name="Probst A.J."/>
            <person name="Thomas B.C."/>
            <person name="Singh A."/>
            <person name="Wilkins M.J."/>
            <person name="Karaoz U."/>
            <person name="Brodie E.L."/>
            <person name="Williams K.H."/>
            <person name="Hubbard S.S."/>
            <person name="Banfield J.F."/>
        </authorList>
    </citation>
    <scope>NUCLEOTIDE SEQUENCE [LARGE SCALE GENOMIC DNA]</scope>
</reference>
<dbReference type="STRING" id="1817813.A2008_01190"/>
<dbReference type="Proteomes" id="UP000178735">
    <property type="component" value="Unassembled WGS sequence"/>
</dbReference>
<gene>
    <name evidence="1" type="ORF">A2008_01190</name>
</gene>
<accession>A0A1F7WRG0</accession>
<comment type="caution">
    <text evidence="1">The sequence shown here is derived from an EMBL/GenBank/DDBJ whole genome shotgun (WGS) entry which is preliminary data.</text>
</comment>
<sequence>MSDWFLNKIVRCSKCEKELWFSPEGYMLCGCADFSLNRISAKDIEHAFIETITDKLLNDDIFIGRITEATNAALGAAGNLSRKQVSQSLLDQYNKIFCSANHINKRKLALTLVKSIKIHPDLVLEIVYNEI</sequence>
<proteinExistence type="predicted"/>